<accession>A0A811MYK3</accession>
<evidence type="ECO:0000313" key="4">
    <source>
        <dbReference type="Proteomes" id="UP000604825"/>
    </source>
</evidence>
<reference evidence="3" key="1">
    <citation type="submission" date="2020-10" db="EMBL/GenBank/DDBJ databases">
        <authorList>
            <person name="Han B."/>
            <person name="Lu T."/>
            <person name="Zhao Q."/>
            <person name="Huang X."/>
            <person name="Zhao Y."/>
        </authorList>
    </citation>
    <scope>NUCLEOTIDE SEQUENCE</scope>
</reference>
<evidence type="ECO:0000256" key="2">
    <source>
        <dbReference type="SAM" id="Phobius"/>
    </source>
</evidence>
<sequence>MDELCRCAAAASVALPLGEPWTAPRSSGRRTSRRSALATGEAYLTGNRPPPGAPLFIDLGKTRGGGGEMPGTHALPCSTAAEAAPLRLAALPGRARPLGSSAGERLMLAVSFRVLFSFVSLVTISMAFDLSNLAYVDKFRREFCAVAAKDL</sequence>
<protein>
    <submittedName>
        <fullName evidence="3">Uncharacterized protein</fullName>
    </submittedName>
</protein>
<keyword evidence="4" id="KW-1185">Reference proteome</keyword>
<evidence type="ECO:0000256" key="1">
    <source>
        <dbReference type="SAM" id="MobiDB-lite"/>
    </source>
</evidence>
<keyword evidence="2" id="KW-0472">Membrane</keyword>
<proteinExistence type="predicted"/>
<dbReference type="EMBL" id="CAJGYO010000002">
    <property type="protein sequence ID" value="CAD6214476.1"/>
    <property type="molecule type" value="Genomic_DNA"/>
</dbReference>
<dbReference type="AlphaFoldDB" id="A0A811MYK3"/>
<keyword evidence="2" id="KW-0812">Transmembrane</keyword>
<feature type="region of interest" description="Disordered" evidence="1">
    <location>
        <begin position="19"/>
        <end position="53"/>
    </location>
</feature>
<gene>
    <name evidence="3" type="ORF">NCGR_LOCUS9888</name>
</gene>
<comment type="caution">
    <text evidence="3">The sequence shown here is derived from an EMBL/GenBank/DDBJ whole genome shotgun (WGS) entry which is preliminary data.</text>
</comment>
<evidence type="ECO:0000313" key="3">
    <source>
        <dbReference type="EMBL" id="CAD6214476.1"/>
    </source>
</evidence>
<feature type="transmembrane region" description="Helical" evidence="2">
    <location>
        <begin position="106"/>
        <end position="128"/>
    </location>
</feature>
<name>A0A811MYK3_9POAL</name>
<keyword evidence="2" id="KW-1133">Transmembrane helix</keyword>
<organism evidence="3 4">
    <name type="scientific">Miscanthus lutarioriparius</name>
    <dbReference type="NCBI Taxonomy" id="422564"/>
    <lineage>
        <taxon>Eukaryota</taxon>
        <taxon>Viridiplantae</taxon>
        <taxon>Streptophyta</taxon>
        <taxon>Embryophyta</taxon>
        <taxon>Tracheophyta</taxon>
        <taxon>Spermatophyta</taxon>
        <taxon>Magnoliopsida</taxon>
        <taxon>Liliopsida</taxon>
        <taxon>Poales</taxon>
        <taxon>Poaceae</taxon>
        <taxon>PACMAD clade</taxon>
        <taxon>Panicoideae</taxon>
        <taxon>Andropogonodae</taxon>
        <taxon>Andropogoneae</taxon>
        <taxon>Saccharinae</taxon>
        <taxon>Miscanthus</taxon>
    </lineage>
</organism>
<dbReference type="Proteomes" id="UP000604825">
    <property type="component" value="Unassembled WGS sequence"/>
</dbReference>